<dbReference type="InterPro" id="IPR003702">
    <property type="entry name" value="ActCoA_hydro_N"/>
</dbReference>
<dbReference type="EMBL" id="VUNH01000007">
    <property type="protein sequence ID" value="MST55814.1"/>
    <property type="molecule type" value="Genomic_DNA"/>
</dbReference>
<dbReference type="InterPro" id="IPR017821">
    <property type="entry name" value="Succinate_CoA_transferase"/>
</dbReference>
<evidence type="ECO:0000256" key="4">
    <source>
        <dbReference type="SAM" id="MobiDB-lite"/>
    </source>
</evidence>
<dbReference type="PANTHER" id="PTHR43609:SF1">
    <property type="entry name" value="ACETYL-COA HYDROLASE"/>
    <property type="match status" value="1"/>
</dbReference>
<dbReference type="GO" id="GO:0003986">
    <property type="term" value="F:acetyl-CoA hydrolase activity"/>
    <property type="evidence" value="ECO:0007669"/>
    <property type="project" value="TreeGrafter"/>
</dbReference>
<dbReference type="SUPFAM" id="SSF100950">
    <property type="entry name" value="NagB/RpiA/CoA transferase-like"/>
    <property type="match status" value="2"/>
</dbReference>
<dbReference type="FunFam" id="3.40.1080.20:FF:000001">
    <property type="entry name" value="Acetyl-CoA hydrolase Ach1"/>
    <property type="match status" value="1"/>
</dbReference>
<feature type="binding site" evidence="3">
    <location>
        <position position="403"/>
    </location>
    <ligand>
        <name>CoA</name>
        <dbReference type="ChEBI" id="CHEBI:57287"/>
    </ligand>
</feature>
<sequence length="522" mass="57677">MGCRKNFFSHGTAPRRKEGKNVYNRISNRETEAKTMSAAQAADLIRDGMTVGTSGFTMAGYPKAVPMALARRAERGEKIRIKLITGASVGDELDGRLARAGVIERRYPYQTNQSVRDLANDDRLAYVDMHLSQVPFWIKNGYFGKIDIAIIEAIGIDDEGNIIPSTSVGCSNVLAEYAEKVIVEVNTTQPVKLEGMHDVYSPRRMKETEPIPIVRPNNRVGMPYIRCRPDKIAAVVVTDIPDSTRHLAQTDARSQIMADYLVAFLENEVACGRLPRKLPPIQSGVGNMANAVLGGLQKSKFRNLSIYSEVLQDSVLDLIETERVSFASGTALTISPERIDAFYKSLEMYKYKIILRPVEISNSPEVIRRLGVIAVNTALEVDLEGNVNSTHIGGCQIVNGLGGSGDFARNAALSVFTTPSTAKGGTISCIVPHVAHVDHTEHDPHVIITEQGCADLRGLTAYERARALIENCAHPKYRPALRAFVERSAARPGFRHGFAPEDPQRWMQDYRPEENESEKRND</sequence>
<feature type="active site" description="5-glutamyl coenzyme A thioester intermediate" evidence="2">
    <location>
        <position position="309"/>
    </location>
</feature>
<dbReference type="GO" id="GO:0006083">
    <property type="term" value="P:acetate metabolic process"/>
    <property type="evidence" value="ECO:0007669"/>
    <property type="project" value="InterPro"/>
</dbReference>
<comment type="caution">
    <text evidence="7">The sequence shown here is derived from an EMBL/GenBank/DDBJ whole genome shotgun (WGS) entry which is preliminary data.</text>
</comment>
<keyword evidence="7" id="KW-0808">Transferase</keyword>
<evidence type="ECO:0000256" key="2">
    <source>
        <dbReference type="PIRSR" id="PIRSR617821-1"/>
    </source>
</evidence>
<dbReference type="Pfam" id="PF13336">
    <property type="entry name" value="AcetylCoA_hyd_C"/>
    <property type="match status" value="1"/>
</dbReference>
<keyword evidence="8" id="KW-1185">Reference proteome</keyword>
<evidence type="ECO:0000313" key="7">
    <source>
        <dbReference type="EMBL" id="MST55814.1"/>
    </source>
</evidence>
<feature type="compositionally biased region" description="Basic and acidic residues" evidence="4">
    <location>
        <begin position="498"/>
        <end position="522"/>
    </location>
</feature>
<evidence type="ECO:0000256" key="3">
    <source>
        <dbReference type="PIRSR" id="PIRSR617821-2"/>
    </source>
</evidence>
<comment type="similarity">
    <text evidence="1">Belongs to the acetyl-CoA hydrolase/transferase family.</text>
</comment>
<feature type="domain" description="Acetyl-CoA hydrolase/transferase N-terminal" evidence="5">
    <location>
        <begin position="31"/>
        <end position="191"/>
    </location>
</feature>
<protein>
    <submittedName>
        <fullName evidence="7">Succinate CoA transferase</fullName>
    </submittedName>
</protein>
<dbReference type="GO" id="GO:0006084">
    <property type="term" value="P:acetyl-CoA metabolic process"/>
    <property type="evidence" value="ECO:0007669"/>
    <property type="project" value="InterPro"/>
</dbReference>
<evidence type="ECO:0000256" key="1">
    <source>
        <dbReference type="ARBA" id="ARBA00009632"/>
    </source>
</evidence>
<dbReference type="InterPro" id="IPR038460">
    <property type="entry name" value="AcetylCoA_hyd_C_sf"/>
</dbReference>
<dbReference type="InterPro" id="IPR037171">
    <property type="entry name" value="NagB/RpiA_transferase-like"/>
</dbReference>
<dbReference type="InterPro" id="IPR026888">
    <property type="entry name" value="AcetylCoA_hyd_C"/>
</dbReference>
<dbReference type="Pfam" id="PF02550">
    <property type="entry name" value="AcetylCoA_hydro"/>
    <property type="match status" value="1"/>
</dbReference>
<evidence type="ECO:0000259" key="5">
    <source>
        <dbReference type="Pfam" id="PF02550"/>
    </source>
</evidence>
<name>A0A6L5YBU9_9BACT</name>
<evidence type="ECO:0000313" key="8">
    <source>
        <dbReference type="Proteomes" id="UP000473699"/>
    </source>
</evidence>
<gene>
    <name evidence="7" type="ORF">FYJ74_07190</name>
</gene>
<dbReference type="Proteomes" id="UP000473699">
    <property type="component" value="Unassembled WGS sequence"/>
</dbReference>
<dbReference type="Gene3D" id="3.30.750.70">
    <property type="entry name" value="4-hydroxybutyrate coenzyme like domains"/>
    <property type="match status" value="1"/>
</dbReference>
<evidence type="ECO:0000259" key="6">
    <source>
        <dbReference type="Pfam" id="PF13336"/>
    </source>
</evidence>
<feature type="binding site" evidence="3">
    <location>
        <position position="399"/>
    </location>
    <ligand>
        <name>CoA</name>
        <dbReference type="ChEBI" id="CHEBI:57287"/>
    </ligand>
</feature>
<feature type="binding site" evidence="3">
    <location>
        <position position="423"/>
    </location>
    <ligand>
        <name>CoA</name>
        <dbReference type="ChEBI" id="CHEBI:57287"/>
    </ligand>
</feature>
<organism evidence="7 8">
    <name type="scientific">Pyramidobacter porci</name>
    <dbReference type="NCBI Taxonomy" id="2605789"/>
    <lineage>
        <taxon>Bacteria</taxon>
        <taxon>Thermotogati</taxon>
        <taxon>Synergistota</taxon>
        <taxon>Synergistia</taxon>
        <taxon>Synergistales</taxon>
        <taxon>Dethiosulfovibrionaceae</taxon>
        <taxon>Pyramidobacter</taxon>
    </lineage>
</organism>
<dbReference type="GO" id="GO:0008775">
    <property type="term" value="F:acetate CoA-transferase activity"/>
    <property type="evidence" value="ECO:0007669"/>
    <property type="project" value="InterPro"/>
</dbReference>
<dbReference type="Gene3D" id="3.40.1080.20">
    <property type="entry name" value="Acetyl-CoA hydrolase/transferase C-terminal domain"/>
    <property type="match status" value="1"/>
</dbReference>
<reference evidence="7 8" key="1">
    <citation type="submission" date="2019-08" db="EMBL/GenBank/DDBJ databases">
        <title>In-depth cultivation of the pig gut microbiome towards novel bacterial diversity and tailored functional studies.</title>
        <authorList>
            <person name="Wylensek D."/>
            <person name="Hitch T.C.A."/>
            <person name="Clavel T."/>
        </authorList>
    </citation>
    <scope>NUCLEOTIDE SEQUENCE [LARGE SCALE GENOMIC DNA]</scope>
    <source>
        <strain evidence="7 8">SM-530-WT-4B</strain>
    </source>
</reference>
<dbReference type="InterPro" id="IPR046433">
    <property type="entry name" value="ActCoA_hydro"/>
</dbReference>
<proteinExistence type="inferred from homology"/>
<dbReference type="AlphaFoldDB" id="A0A6L5YBU9"/>
<dbReference type="NCBIfam" id="TIGR03458">
    <property type="entry name" value="YgfH_subfam"/>
    <property type="match status" value="1"/>
</dbReference>
<feature type="domain" description="Acetyl-CoA hydrolase/transferase C-terminal" evidence="6">
    <location>
        <begin position="341"/>
        <end position="482"/>
    </location>
</feature>
<dbReference type="PANTHER" id="PTHR43609">
    <property type="entry name" value="ACETYL-COA HYDROLASE"/>
    <property type="match status" value="1"/>
</dbReference>
<dbReference type="Gene3D" id="3.40.1080.10">
    <property type="entry name" value="Glutaconate Coenzyme A-transferase"/>
    <property type="match status" value="1"/>
</dbReference>
<feature type="region of interest" description="Disordered" evidence="4">
    <location>
        <begin position="493"/>
        <end position="522"/>
    </location>
</feature>
<accession>A0A6L5YBU9</accession>